<evidence type="ECO:0000256" key="1">
    <source>
        <dbReference type="SAM" id="MobiDB-lite"/>
    </source>
</evidence>
<sequence length="141" mass="16009">MQNMHHFVVKNNLVEGKTTKNGYGGRERNDTPVWPKPRRPRMTVPRELVKPFKCTNAHSQENLDGRSEILNMIITDKKSDVSSGEINEKENGNSSCKSTEERDSLCYYTGSPPQRTGNPLIHDVHFINQVEVFSSLASLKH</sequence>
<name>A0A251S9R5_HELAN</name>
<gene>
    <name evidence="2" type="ORF">HannXRQ_Chr15g0484781</name>
</gene>
<feature type="region of interest" description="Disordered" evidence="1">
    <location>
        <begin position="78"/>
        <end position="102"/>
    </location>
</feature>
<dbReference type="PANTHER" id="PTHR33384">
    <property type="entry name" value="EXPRESSED PROTEIN"/>
    <property type="match status" value="1"/>
</dbReference>
<protein>
    <submittedName>
        <fullName evidence="2">Uncharacterized protein</fullName>
    </submittedName>
</protein>
<reference evidence="3" key="1">
    <citation type="journal article" date="2017" name="Nature">
        <title>The sunflower genome provides insights into oil metabolism, flowering and Asterid evolution.</title>
        <authorList>
            <person name="Badouin H."/>
            <person name="Gouzy J."/>
            <person name="Grassa C.J."/>
            <person name="Murat F."/>
            <person name="Staton S.E."/>
            <person name="Cottret L."/>
            <person name="Lelandais-Briere C."/>
            <person name="Owens G.L."/>
            <person name="Carrere S."/>
            <person name="Mayjonade B."/>
            <person name="Legrand L."/>
            <person name="Gill N."/>
            <person name="Kane N.C."/>
            <person name="Bowers J.E."/>
            <person name="Hubner S."/>
            <person name="Bellec A."/>
            <person name="Berard A."/>
            <person name="Berges H."/>
            <person name="Blanchet N."/>
            <person name="Boniface M.C."/>
            <person name="Brunel D."/>
            <person name="Catrice O."/>
            <person name="Chaidir N."/>
            <person name="Claudel C."/>
            <person name="Donnadieu C."/>
            <person name="Faraut T."/>
            <person name="Fievet G."/>
            <person name="Helmstetter N."/>
            <person name="King M."/>
            <person name="Knapp S.J."/>
            <person name="Lai Z."/>
            <person name="Le Paslier M.C."/>
            <person name="Lippi Y."/>
            <person name="Lorenzon L."/>
            <person name="Mandel J.R."/>
            <person name="Marage G."/>
            <person name="Marchand G."/>
            <person name="Marquand E."/>
            <person name="Bret-Mestries E."/>
            <person name="Morien E."/>
            <person name="Nambeesan S."/>
            <person name="Nguyen T."/>
            <person name="Pegot-Espagnet P."/>
            <person name="Pouilly N."/>
            <person name="Raftis F."/>
            <person name="Sallet E."/>
            <person name="Schiex T."/>
            <person name="Thomas J."/>
            <person name="Vandecasteele C."/>
            <person name="Vares D."/>
            <person name="Vear F."/>
            <person name="Vautrin S."/>
            <person name="Crespi M."/>
            <person name="Mangin B."/>
            <person name="Burke J.M."/>
            <person name="Salse J."/>
            <person name="Munos S."/>
            <person name="Vincourt P."/>
            <person name="Rieseberg L.H."/>
            <person name="Langlade N.B."/>
        </authorList>
    </citation>
    <scope>NUCLEOTIDE SEQUENCE [LARGE SCALE GENOMIC DNA]</scope>
    <source>
        <strain evidence="3">cv. SF193</strain>
    </source>
</reference>
<proteinExistence type="predicted"/>
<dbReference type="Proteomes" id="UP000215914">
    <property type="component" value="Chromosome 15"/>
</dbReference>
<feature type="compositionally biased region" description="Basic and acidic residues" evidence="1">
    <location>
        <begin position="78"/>
        <end position="91"/>
    </location>
</feature>
<keyword evidence="3" id="KW-1185">Reference proteome</keyword>
<dbReference type="EMBL" id="CM007904">
    <property type="protein sequence ID" value="OTF95589.1"/>
    <property type="molecule type" value="Genomic_DNA"/>
</dbReference>
<feature type="region of interest" description="Disordered" evidence="1">
    <location>
        <begin position="16"/>
        <end position="44"/>
    </location>
</feature>
<dbReference type="InParanoid" id="A0A251S9R5"/>
<accession>A0A251S9R5</accession>
<evidence type="ECO:0000313" key="2">
    <source>
        <dbReference type="EMBL" id="OTF95589.1"/>
    </source>
</evidence>
<dbReference type="PANTHER" id="PTHR33384:SF17">
    <property type="entry name" value="VQ DOMAIN-CONTAINING PROTEIN"/>
    <property type="match status" value="1"/>
</dbReference>
<dbReference type="AlphaFoldDB" id="A0A251S9R5"/>
<dbReference type="OMA" id="CTKHRQP"/>
<evidence type="ECO:0000313" key="3">
    <source>
        <dbReference type="Proteomes" id="UP000215914"/>
    </source>
</evidence>
<organism evidence="2 3">
    <name type="scientific">Helianthus annuus</name>
    <name type="common">Common sunflower</name>
    <dbReference type="NCBI Taxonomy" id="4232"/>
    <lineage>
        <taxon>Eukaryota</taxon>
        <taxon>Viridiplantae</taxon>
        <taxon>Streptophyta</taxon>
        <taxon>Embryophyta</taxon>
        <taxon>Tracheophyta</taxon>
        <taxon>Spermatophyta</taxon>
        <taxon>Magnoliopsida</taxon>
        <taxon>eudicotyledons</taxon>
        <taxon>Gunneridae</taxon>
        <taxon>Pentapetalae</taxon>
        <taxon>asterids</taxon>
        <taxon>campanulids</taxon>
        <taxon>Asterales</taxon>
        <taxon>Asteraceae</taxon>
        <taxon>Asteroideae</taxon>
        <taxon>Heliantheae alliance</taxon>
        <taxon>Heliantheae</taxon>
        <taxon>Helianthus</taxon>
    </lineage>
</organism>